<dbReference type="SUPFAM" id="SSF158682">
    <property type="entry name" value="TerB-like"/>
    <property type="match status" value="1"/>
</dbReference>
<accession>A0A832M4C6</accession>
<dbReference type="InterPro" id="IPR029024">
    <property type="entry name" value="TerB-like"/>
</dbReference>
<reference evidence="1" key="1">
    <citation type="journal article" date="2020" name="mSystems">
        <title>Genome- and Community-Level Interaction Insights into Carbon Utilization and Element Cycling Functions of Hydrothermarchaeota in Hydrothermal Sediment.</title>
        <authorList>
            <person name="Zhou Z."/>
            <person name="Liu Y."/>
            <person name="Xu W."/>
            <person name="Pan J."/>
            <person name="Luo Z.H."/>
            <person name="Li M."/>
        </authorList>
    </citation>
    <scope>NUCLEOTIDE SEQUENCE [LARGE SCALE GENOMIC DNA]</scope>
    <source>
        <strain evidence="1">SpSt-402</strain>
    </source>
</reference>
<name>A0A832M4C6_9CYAN</name>
<evidence type="ECO:0000313" key="1">
    <source>
        <dbReference type="EMBL" id="HGW93156.1"/>
    </source>
</evidence>
<gene>
    <name evidence="1" type="ORF">ENR47_02555</name>
</gene>
<dbReference type="EMBL" id="DSRD01000170">
    <property type="protein sequence ID" value="HGW93156.1"/>
    <property type="molecule type" value="Genomic_DNA"/>
</dbReference>
<dbReference type="AlphaFoldDB" id="A0A832M4C6"/>
<comment type="caution">
    <text evidence="1">The sequence shown here is derived from an EMBL/GenBank/DDBJ whole genome shotgun (WGS) entry which is preliminary data.</text>
</comment>
<protein>
    <submittedName>
        <fullName evidence="1">Uncharacterized protein</fullName>
    </submittedName>
</protein>
<sequence length="199" mass="21806">MLSQIVRPMVQTQVRLLAHSRATRSTLVSTVSQWLGFLGVRAEVTQLETNSGKIHIALTVDKPDACDSCDWQQIINNLSTNQTGNGAKLNLSETRVTPQQQNRIQRLLAYLIQVGNPTEAANWEHLHPQLQAMGFDETTLLGVRSALKVPQCLDDLVEGLDPDVAAIALPKAVSLAMMDRQVNSSEDQALTALLQAMRG</sequence>
<proteinExistence type="predicted"/>
<organism evidence="1">
    <name type="scientific">Oscillatoriales cyanobacterium SpSt-402</name>
    <dbReference type="NCBI Taxonomy" id="2282168"/>
    <lineage>
        <taxon>Bacteria</taxon>
        <taxon>Bacillati</taxon>
        <taxon>Cyanobacteriota</taxon>
        <taxon>Cyanophyceae</taxon>
        <taxon>Oscillatoriophycideae</taxon>
        <taxon>Oscillatoriales</taxon>
    </lineage>
</organism>